<keyword evidence="3" id="KW-1185">Reference proteome</keyword>
<evidence type="ECO:0000256" key="1">
    <source>
        <dbReference type="SAM" id="MobiDB-lite"/>
    </source>
</evidence>
<comment type="caution">
    <text evidence="2">The sequence shown here is derived from an EMBL/GenBank/DDBJ whole genome shotgun (WGS) entry which is preliminary data.</text>
</comment>
<name>A0A2C6L549_9APIC</name>
<evidence type="ECO:0000313" key="3">
    <source>
        <dbReference type="Proteomes" id="UP000221165"/>
    </source>
</evidence>
<feature type="region of interest" description="Disordered" evidence="1">
    <location>
        <begin position="1"/>
        <end position="31"/>
    </location>
</feature>
<dbReference type="GeneID" id="94426805"/>
<feature type="non-terminal residue" evidence="2">
    <location>
        <position position="140"/>
    </location>
</feature>
<dbReference type="Proteomes" id="UP000221165">
    <property type="component" value="Unassembled WGS sequence"/>
</dbReference>
<dbReference type="AlphaFoldDB" id="A0A2C6L549"/>
<organism evidence="2 3">
    <name type="scientific">Cystoisospora suis</name>
    <dbReference type="NCBI Taxonomy" id="483139"/>
    <lineage>
        <taxon>Eukaryota</taxon>
        <taxon>Sar</taxon>
        <taxon>Alveolata</taxon>
        <taxon>Apicomplexa</taxon>
        <taxon>Conoidasida</taxon>
        <taxon>Coccidia</taxon>
        <taxon>Eucoccidiorida</taxon>
        <taxon>Eimeriorina</taxon>
        <taxon>Sarcocystidae</taxon>
        <taxon>Cystoisospora</taxon>
    </lineage>
</organism>
<reference evidence="2 3" key="1">
    <citation type="journal article" date="2017" name="Int. J. Parasitol.">
        <title>The genome of the protozoan parasite Cystoisospora suis and a reverse vaccinology approach to identify vaccine candidates.</title>
        <authorList>
            <person name="Palmieri N."/>
            <person name="Shrestha A."/>
            <person name="Ruttkowski B."/>
            <person name="Beck T."/>
            <person name="Vogl C."/>
            <person name="Tomley F."/>
            <person name="Blake D.P."/>
            <person name="Joachim A."/>
        </authorList>
    </citation>
    <scope>NUCLEOTIDE SEQUENCE [LARGE SCALE GENOMIC DNA]</scope>
    <source>
        <strain evidence="2 3">Wien I</strain>
    </source>
</reference>
<proteinExistence type="predicted"/>
<gene>
    <name evidence="2" type="ORF">CSUI_003396</name>
</gene>
<dbReference type="VEuPathDB" id="ToxoDB:CSUI_003396"/>
<feature type="compositionally biased region" description="Basic and acidic residues" evidence="1">
    <location>
        <begin position="18"/>
        <end position="31"/>
    </location>
</feature>
<dbReference type="RefSeq" id="XP_067924429.1">
    <property type="nucleotide sequence ID" value="XM_068063594.1"/>
</dbReference>
<protein>
    <submittedName>
        <fullName evidence="2">Uncharacterized protein</fullName>
    </submittedName>
</protein>
<evidence type="ECO:0000313" key="2">
    <source>
        <dbReference type="EMBL" id="PHJ22752.1"/>
    </source>
</evidence>
<dbReference type="EMBL" id="MIGC01001507">
    <property type="protein sequence ID" value="PHJ22752.1"/>
    <property type="molecule type" value="Genomic_DNA"/>
</dbReference>
<accession>A0A2C6L549</accession>
<sequence>MQSWTTRDLLFPEEVGQDPEKRPHKSDRETEVHNEALLDPGSAVWGQNVALLLLNSATCCPRSLPGYVPKVPKGMALQNASGGGFRIVAGGTARATVDAFVLAPSTHDWDRGLVMEPSTQRATDRAICARMSECALEHVG</sequence>